<accession>A0A8J7DCR9</accession>
<keyword evidence="3" id="KW-1185">Reference proteome</keyword>
<reference evidence="2" key="1">
    <citation type="submission" date="2020-10" db="EMBL/GenBank/DDBJ databases">
        <authorList>
            <person name="Castelo-Branco R."/>
            <person name="Eusebio N."/>
            <person name="Adriana R."/>
            <person name="Vieira A."/>
            <person name="Brugerolle De Fraissinette N."/>
            <person name="Rezende De Castro R."/>
            <person name="Schneider M.P."/>
            <person name="Vasconcelos V."/>
            <person name="Leao P.N."/>
        </authorList>
    </citation>
    <scope>NUCLEOTIDE SEQUENCE</scope>
    <source>
        <strain evidence="2">LEGE 12446</strain>
    </source>
</reference>
<evidence type="ECO:0000259" key="1">
    <source>
        <dbReference type="SMART" id="SM00966"/>
    </source>
</evidence>
<organism evidence="2 3">
    <name type="scientific">Desmonostoc muscorum LEGE 12446</name>
    <dbReference type="NCBI Taxonomy" id="1828758"/>
    <lineage>
        <taxon>Bacteria</taxon>
        <taxon>Bacillati</taxon>
        <taxon>Cyanobacteriota</taxon>
        <taxon>Cyanophyceae</taxon>
        <taxon>Nostocales</taxon>
        <taxon>Nostocaceae</taxon>
        <taxon>Desmonostoc</taxon>
    </lineage>
</organism>
<evidence type="ECO:0000313" key="2">
    <source>
        <dbReference type="EMBL" id="MBE9025171.1"/>
    </source>
</evidence>
<dbReference type="RefSeq" id="WP_193920024.1">
    <property type="nucleotide sequence ID" value="NZ_JADEXS020000001.1"/>
</dbReference>
<comment type="caution">
    <text evidence="2">The sequence shown here is derived from an EMBL/GenBank/DDBJ whole genome shotgun (WGS) entry which is preliminary data.</text>
</comment>
<evidence type="ECO:0000313" key="3">
    <source>
        <dbReference type="Proteomes" id="UP000622533"/>
    </source>
</evidence>
<protein>
    <submittedName>
        <fullName evidence="2">AbrB/MazE/SpoVT family DNA-binding domain-containing protein</fullName>
    </submittedName>
</protein>
<sequence>METTKLSNEGQVIIPEALRKAYGWEVGQELIVVEMGDGILLKPKKLFPETTLNDVAGCLKYHGTPKTLEDMENAIRQGVEESWHDCS</sequence>
<dbReference type="SMART" id="SM00966">
    <property type="entry name" value="SpoVT_AbrB"/>
    <property type="match status" value="1"/>
</dbReference>
<dbReference type="Pfam" id="PF04014">
    <property type="entry name" value="MazE_antitoxin"/>
    <property type="match status" value="1"/>
</dbReference>
<dbReference type="Proteomes" id="UP000622533">
    <property type="component" value="Unassembled WGS sequence"/>
</dbReference>
<name>A0A8J7DCR9_DESMC</name>
<dbReference type="EMBL" id="JADEXS010000372">
    <property type="protein sequence ID" value="MBE9025171.1"/>
    <property type="molecule type" value="Genomic_DNA"/>
</dbReference>
<dbReference type="SUPFAM" id="SSF89447">
    <property type="entry name" value="AbrB/MazE/MraZ-like"/>
    <property type="match status" value="1"/>
</dbReference>
<dbReference type="GO" id="GO:0003677">
    <property type="term" value="F:DNA binding"/>
    <property type="evidence" value="ECO:0007669"/>
    <property type="project" value="UniProtKB-KW"/>
</dbReference>
<dbReference type="NCBIfam" id="TIGR01439">
    <property type="entry name" value="lp_hng_hel_AbrB"/>
    <property type="match status" value="1"/>
</dbReference>
<feature type="domain" description="SpoVT-AbrB" evidence="1">
    <location>
        <begin position="4"/>
        <end position="49"/>
    </location>
</feature>
<dbReference type="InterPro" id="IPR007159">
    <property type="entry name" value="SpoVT-AbrB_dom"/>
</dbReference>
<gene>
    <name evidence="2" type="ORF">IQ276_22950</name>
</gene>
<dbReference type="Gene3D" id="2.10.260.10">
    <property type="match status" value="1"/>
</dbReference>
<dbReference type="InterPro" id="IPR037914">
    <property type="entry name" value="SpoVT-AbrB_sf"/>
</dbReference>
<proteinExistence type="predicted"/>
<dbReference type="AlphaFoldDB" id="A0A8J7DCR9"/>
<keyword evidence="2" id="KW-0238">DNA-binding</keyword>